<keyword evidence="13" id="KW-1185">Reference proteome</keyword>
<keyword evidence="3" id="KW-0547">Nucleotide-binding</keyword>
<evidence type="ECO:0000259" key="10">
    <source>
        <dbReference type="Pfam" id="PF02875"/>
    </source>
</evidence>
<keyword evidence="8" id="KW-0961">Cell wall biogenesis/degradation</keyword>
<feature type="domain" description="Mur ligase C-terminal" evidence="10">
    <location>
        <begin position="306"/>
        <end position="435"/>
    </location>
</feature>
<feature type="domain" description="Mur ligase central" evidence="11">
    <location>
        <begin position="108"/>
        <end position="283"/>
    </location>
</feature>
<dbReference type="Pfam" id="PF01225">
    <property type="entry name" value="Mur_ligase"/>
    <property type="match status" value="1"/>
</dbReference>
<evidence type="ECO:0000256" key="2">
    <source>
        <dbReference type="ARBA" id="ARBA00022618"/>
    </source>
</evidence>
<dbReference type="InterPro" id="IPR050061">
    <property type="entry name" value="MurCDEF_pg_biosynth"/>
</dbReference>
<reference evidence="12 13" key="1">
    <citation type="submission" date="2020-10" db="EMBL/GenBank/DDBJ databases">
        <title>Mucilaginibacter mali sp. nov., isolated from rhizosphere soil of apple orchard.</title>
        <authorList>
            <person name="Lee J.-S."/>
            <person name="Kim H.S."/>
            <person name="Kim J.-S."/>
        </authorList>
    </citation>
    <scope>NUCLEOTIDE SEQUENCE [LARGE SCALE GENOMIC DNA]</scope>
    <source>
        <strain evidence="12 13">KCTC 23157</strain>
    </source>
</reference>
<evidence type="ECO:0000256" key="3">
    <source>
        <dbReference type="ARBA" id="ARBA00022741"/>
    </source>
</evidence>
<dbReference type="PANTHER" id="PTHR43445:SF5">
    <property type="entry name" value="UDP-N-ACETYLMURAMATE--L-ALANYL-GAMMA-D-GLUTAMYL-MESO-2,6-DIAMINOHEPTANDIOATE LIGASE"/>
    <property type="match status" value="1"/>
</dbReference>
<dbReference type="Gene3D" id="3.40.50.720">
    <property type="entry name" value="NAD(P)-binding Rossmann-like Domain"/>
    <property type="match status" value="1"/>
</dbReference>
<dbReference type="Gene3D" id="3.90.190.20">
    <property type="entry name" value="Mur ligase, C-terminal domain"/>
    <property type="match status" value="1"/>
</dbReference>
<dbReference type="InterPro" id="IPR013221">
    <property type="entry name" value="Mur_ligase_cen"/>
</dbReference>
<sequence>MRVHFIAIGGSAMHNLAIALHNKGFDVSGSDDVLFEPSRTRLEKYGILPQQNGWYPEKITTDIDAVILGMHARTDNPELLKAQELGLKIYSYPEYIYEQSKDKLRIVIGGSHGKTTITSMILHVLQQAGKDFDYLVGAQLAGFETMVKLTDAPVIVIEGDEYLASPIDRRPKFHLYKANIGVISGIAWDHINVFPTFDSYVEQFRLFIKTIQAGGTLIYSKTDTVLNEAVEADDTTSVTKIPYQLPQYQIDNGVTSIVSDGKQYPLEIFGEHNLLNAEAARLVCKQLGISTGDFYQALTKFKGAARRLELLGKNESTNIYKDFAHSPSKLQATIQAVKNQFLDRKLVACIELHTFSSLNKDFLSQYAGTLDAATEAIVFIDSKTFEQKKMEPYDASVVKKAFDKDDLLFFNDPGELKKYLERIEINGKNLLLMSSGNFGGIDLAALANNILKNI</sequence>
<evidence type="ECO:0000256" key="5">
    <source>
        <dbReference type="ARBA" id="ARBA00022960"/>
    </source>
</evidence>
<dbReference type="InterPro" id="IPR036565">
    <property type="entry name" value="Mur-like_cat_sf"/>
</dbReference>
<feature type="domain" description="Mur ligase N-terminal catalytic" evidence="9">
    <location>
        <begin position="3"/>
        <end position="98"/>
    </location>
</feature>
<organism evidence="12 13">
    <name type="scientific">Mucilaginibacter boryungensis</name>
    <dbReference type="NCBI Taxonomy" id="768480"/>
    <lineage>
        <taxon>Bacteria</taxon>
        <taxon>Pseudomonadati</taxon>
        <taxon>Bacteroidota</taxon>
        <taxon>Sphingobacteriia</taxon>
        <taxon>Sphingobacteriales</taxon>
        <taxon>Sphingobacteriaceae</taxon>
        <taxon>Mucilaginibacter</taxon>
    </lineage>
</organism>
<dbReference type="EMBL" id="JADFFM010000001">
    <property type="protein sequence ID" value="MBE9666801.1"/>
    <property type="molecule type" value="Genomic_DNA"/>
</dbReference>
<dbReference type="SUPFAM" id="SSF53244">
    <property type="entry name" value="MurD-like peptide ligases, peptide-binding domain"/>
    <property type="match status" value="1"/>
</dbReference>
<dbReference type="SUPFAM" id="SSF53623">
    <property type="entry name" value="MurD-like peptide ligases, catalytic domain"/>
    <property type="match status" value="1"/>
</dbReference>
<dbReference type="Pfam" id="PF02875">
    <property type="entry name" value="Mur_ligase_C"/>
    <property type="match status" value="1"/>
</dbReference>
<evidence type="ECO:0000256" key="7">
    <source>
        <dbReference type="ARBA" id="ARBA00023306"/>
    </source>
</evidence>
<name>A0ABR9XHD8_9SPHI</name>
<dbReference type="Proteomes" id="UP000632774">
    <property type="component" value="Unassembled WGS sequence"/>
</dbReference>
<evidence type="ECO:0000256" key="8">
    <source>
        <dbReference type="ARBA" id="ARBA00023316"/>
    </source>
</evidence>
<dbReference type="RefSeq" id="WP_194106141.1">
    <property type="nucleotide sequence ID" value="NZ_JADFFM010000001.1"/>
</dbReference>
<evidence type="ECO:0000313" key="13">
    <source>
        <dbReference type="Proteomes" id="UP000632774"/>
    </source>
</evidence>
<accession>A0ABR9XHD8</accession>
<evidence type="ECO:0000256" key="1">
    <source>
        <dbReference type="ARBA" id="ARBA00022598"/>
    </source>
</evidence>
<keyword evidence="1" id="KW-0436">Ligase</keyword>
<proteinExistence type="predicted"/>
<evidence type="ECO:0000256" key="4">
    <source>
        <dbReference type="ARBA" id="ARBA00022840"/>
    </source>
</evidence>
<evidence type="ECO:0000256" key="6">
    <source>
        <dbReference type="ARBA" id="ARBA00022984"/>
    </source>
</evidence>
<keyword evidence="5" id="KW-0133">Cell shape</keyword>
<keyword evidence="4" id="KW-0067">ATP-binding</keyword>
<keyword evidence="2" id="KW-0132">Cell division</keyword>
<gene>
    <name evidence="12" type="ORF">IRJ18_10545</name>
</gene>
<evidence type="ECO:0000313" key="12">
    <source>
        <dbReference type="EMBL" id="MBE9666801.1"/>
    </source>
</evidence>
<dbReference type="InterPro" id="IPR000713">
    <property type="entry name" value="Mur_ligase_N"/>
</dbReference>
<dbReference type="InterPro" id="IPR036615">
    <property type="entry name" value="Mur_ligase_C_dom_sf"/>
</dbReference>
<keyword evidence="7" id="KW-0131">Cell cycle</keyword>
<dbReference type="Pfam" id="PF08245">
    <property type="entry name" value="Mur_ligase_M"/>
    <property type="match status" value="1"/>
</dbReference>
<dbReference type="InterPro" id="IPR004101">
    <property type="entry name" value="Mur_ligase_C"/>
</dbReference>
<evidence type="ECO:0000259" key="9">
    <source>
        <dbReference type="Pfam" id="PF01225"/>
    </source>
</evidence>
<dbReference type="Gene3D" id="3.40.1190.10">
    <property type="entry name" value="Mur-like, catalytic domain"/>
    <property type="match status" value="1"/>
</dbReference>
<dbReference type="PANTHER" id="PTHR43445">
    <property type="entry name" value="UDP-N-ACETYLMURAMATE--L-ALANINE LIGASE-RELATED"/>
    <property type="match status" value="1"/>
</dbReference>
<keyword evidence="6" id="KW-0573">Peptidoglycan synthesis</keyword>
<evidence type="ECO:0000259" key="11">
    <source>
        <dbReference type="Pfam" id="PF08245"/>
    </source>
</evidence>
<dbReference type="SUPFAM" id="SSF51984">
    <property type="entry name" value="MurCD N-terminal domain"/>
    <property type="match status" value="1"/>
</dbReference>
<protein>
    <submittedName>
        <fullName evidence="12">Peptidoglycan synthetase</fullName>
    </submittedName>
</protein>
<comment type="caution">
    <text evidence="12">The sequence shown here is derived from an EMBL/GenBank/DDBJ whole genome shotgun (WGS) entry which is preliminary data.</text>
</comment>